<reference evidence="5 6" key="1">
    <citation type="submission" date="2019-06" db="EMBL/GenBank/DDBJ databases">
        <authorList>
            <person name="Jiang L."/>
        </authorList>
    </citation>
    <scope>NUCLEOTIDE SEQUENCE [LARGE SCALE GENOMIC DNA]</scope>
    <source>
        <strain evidence="5 6">YIM 48858</strain>
    </source>
</reference>
<comment type="similarity">
    <text evidence="1">Belongs to the bacterial solute-binding protein 1 family.</text>
</comment>
<evidence type="ECO:0000313" key="6">
    <source>
        <dbReference type="Proteomes" id="UP000305709"/>
    </source>
</evidence>
<dbReference type="InterPro" id="IPR006059">
    <property type="entry name" value="SBP"/>
</dbReference>
<dbReference type="GO" id="GO:0015768">
    <property type="term" value="P:maltose transport"/>
    <property type="evidence" value="ECO:0007669"/>
    <property type="project" value="TreeGrafter"/>
</dbReference>
<dbReference type="Proteomes" id="UP000305709">
    <property type="component" value="Unassembled WGS sequence"/>
</dbReference>
<evidence type="ECO:0000256" key="3">
    <source>
        <dbReference type="ARBA" id="ARBA00022729"/>
    </source>
</evidence>
<keyword evidence="3 4" id="KW-0732">Signal</keyword>
<dbReference type="GO" id="GO:0055052">
    <property type="term" value="C:ATP-binding cassette (ABC) transporter complex, substrate-binding subunit-containing"/>
    <property type="evidence" value="ECO:0007669"/>
    <property type="project" value="TreeGrafter"/>
</dbReference>
<evidence type="ECO:0000256" key="1">
    <source>
        <dbReference type="ARBA" id="ARBA00008520"/>
    </source>
</evidence>
<keyword evidence="6" id="KW-1185">Reference proteome</keyword>
<sequence>MHRSKALAALALTTALTTGGAAGAAEIQLMRFFGDCQNDYGSVNDASEANGECGIITALVNEFNATNQGGHTVTVQTAEWGAYYDLLTATFQTGNIPDVAVMHSSVMPDFVSRDLLTPLGPLFQEAGIDTADFVPAALQNASANDEVYALPFDLHALLFHINVDLMEQAGFVNEDGTVRLPTSPEEFIEMGKQFEEATGQNFIAVESQSAEGMMVRFFNSLVWQQGSTTLADDGTSANLNGPEALAAATFIKQIYDEGLADPGLDYPGAEQAFLNGQAGIIINGTWVVDSYNAQAEGGSVPLQNYVATNVPALMGEEAVWADSHMWVIPRDESRAPEEQEAAVAFLTFLNDNNFEWSRTGHLSVRQSVIDSPEFAALPHRANISNTSQIARAVPTTQNQRSIYNAIMSDFNAMWLTGAEPQAALDSAQSQVERILRRANRGG</sequence>
<dbReference type="SUPFAM" id="SSF53850">
    <property type="entry name" value="Periplasmic binding protein-like II"/>
    <property type="match status" value="1"/>
</dbReference>
<dbReference type="GO" id="GO:1901982">
    <property type="term" value="F:maltose binding"/>
    <property type="evidence" value="ECO:0007669"/>
    <property type="project" value="TreeGrafter"/>
</dbReference>
<organism evidence="5 6">
    <name type="scientific">Rubellimicrobium roseum</name>
    <dbReference type="NCBI Taxonomy" id="687525"/>
    <lineage>
        <taxon>Bacteria</taxon>
        <taxon>Pseudomonadati</taxon>
        <taxon>Pseudomonadota</taxon>
        <taxon>Alphaproteobacteria</taxon>
        <taxon>Rhodobacterales</taxon>
        <taxon>Roseobacteraceae</taxon>
        <taxon>Rubellimicrobium</taxon>
    </lineage>
</organism>
<dbReference type="OrthoDB" id="9762335at2"/>
<feature type="chain" id="PRO_5022907780" evidence="4">
    <location>
        <begin position="25"/>
        <end position="442"/>
    </location>
</feature>
<evidence type="ECO:0000313" key="5">
    <source>
        <dbReference type="EMBL" id="TNC65024.1"/>
    </source>
</evidence>
<name>A0A5C4N7V0_9RHOB</name>
<keyword evidence="2" id="KW-0813">Transport</keyword>
<dbReference type="EMBL" id="VDFV01000040">
    <property type="protein sequence ID" value="TNC65024.1"/>
    <property type="molecule type" value="Genomic_DNA"/>
</dbReference>
<dbReference type="RefSeq" id="WP_139083093.1">
    <property type="nucleotide sequence ID" value="NZ_VDFV01000040.1"/>
</dbReference>
<proteinExistence type="inferred from homology"/>
<accession>A0A5C4N7V0</accession>
<protein>
    <submittedName>
        <fullName evidence="5">Extracellular solute-binding protein</fullName>
    </submittedName>
</protein>
<gene>
    <name evidence="5" type="ORF">FHG71_18030</name>
</gene>
<evidence type="ECO:0000256" key="4">
    <source>
        <dbReference type="SAM" id="SignalP"/>
    </source>
</evidence>
<dbReference type="AlphaFoldDB" id="A0A5C4N7V0"/>
<dbReference type="GO" id="GO:0042956">
    <property type="term" value="P:maltodextrin transmembrane transport"/>
    <property type="evidence" value="ECO:0007669"/>
    <property type="project" value="TreeGrafter"/>
</dbReference>
<feature type="signal peptide" evidence="4">
    <location>
        <begin position="1"/>
        <end position="24"/>
    </location>
</feature>
<comment type="caution">
    <text evidence="5">The sequence shown here is derived from an EMBL/GenBank/DDBJ whole genome shotgun (WGS) entry which is preliminary data.</text>
</comment>
<dbReference type="Pfam" id="PF01547">
    <property type="entry name" value="SBP_bac_1"/>
    <property type="match status" value="1"/>
</dbReference>
<dbReference type="PANTHER" id="PTHR30061">
    <property type="entry name" value="MALTOSE-BINDING PERIPLASMIC PROTEIN"/>
    <property type="match status" value="1"/>
</dbReference>
<evidence type="ECO:0000256" key="2">
    <source>
        <dbReference type="ARBA" id="ARBA00022448"/>
    </source>
</evidence>
<dbReference type="PANTHER" id="PTHR30061:SF50">
    <property type="entry name" value="MALTOSE_MALTODEXTRIN-BINDING PERIPLASMIC PROTEIN"/>
    <property type="match status" value="1"/>
</dbReference>
<dbReference type="Gene3D" id="3.40.190.10">
    <property type="entry name" value="Periplasmic binding protein-like II"/>
    <property type="match status" value="2"/>
</dbReference>